<dbReference type="SUPFAM" id="SSF109604">
    <property type="entry name" value="HD-domain/PDEase-like"/>
    <property type="match status" value="1"/>
</dbReference>
<dbReference type="CDD" id="cd00077">
    <property type="entry name" value="HDc"/>
    <property type="match status" value="1"/>
</dbReference>
<dbReference type="InterPro" id="IPR003607">
    <property type="entry name" value="HD/PDEase_dom"/>
</dbReference>
<dbReference type="AlphaFoldDB" id="A0A430FDF9"/>
<keyword evidence="2" id="KW-0378">Hydrolase</keyword>
<reference evidence="2 3" key="1">
    <citation type="submission" date="2018-09" db="EMBL/GenBank/DDBJ databases">
        <title>Characterization of the phylogenetic diversity of five novel species belonging to the genus Bifidobacterium.</title>
        <authorList>
            <person name="Lugli G.A."/>
            <person name="Duranti S."/>
            <person name="Milani C."/>
        </authorList>
    </citation>
    <scope>NUCLEOTIDE SEQUENCE [LARGE SCALE GENOMIC DNA]</scope>
    <source>
        <strain evidence="2 3">2028B</strain>
    </source>
</reference>
<protein>
    <submittedName>
        <fullName evidence="2">Phosphohydrolase</fullName>
    </submittedName>
</protein>
<proteinExistence type="predicted"/>
<organism evidence="2 3">
    <name type="scientific">Bifidobacterium callimiconis</name>
    <dbReference type="NCBI Taxonomy" id="2306973"/>
    <lineage>
        <taxon>Bacteria</taxon>
        <taxon>Bacillati</taxon>
        <taxon>Actinomycetota</taxon>
        <taxon>Actinomycetes</taxon>
        <taxon>Bifidobacteriales</taxon>
        <taxon>Bifidobacteriaceae</taxon>
        <taxon>Bifidobacterium</taxon>
    </lineage>
</organism>
<feature type="domain" description="HD/PDEase" evidence="1">
    <location>
        <begin position="29"/>
        <end position="192"/>
    </location>
</feature>
<accession>A0A430FDF9</accession>
<name>A0A430FDF9_9BIFI</name>
<dbReference type="Pfam" id="PF01966">
    <property type="entry name" value="HD"/>
    <property type="match status" value="1"/>
</dbReference>
<dbReference type="Gene3D" id="1.10.3210.10">
    <property type="entry name" value="Hypothetical protein af1432"/>
    <property type="match status" value="1"/>
</dbReference>
<comment type="caution">
    <text evidence="2">The sequence shown here is derived from an EMBL/GenBank/DDBJ whole genome shotgun (WGS) entry which is preliminary data.</text>
</comment>
<evidence type="ECO:0000259" key="1">
    <source>
        <dbReference type="SMART" id="SM00471"/>
    </source>
</evidence>
<evidence type="ECO:0000313" key="3">
    <source>
        <dbReference type="Proteomes" id="UP000288607"/>
    </source>
</evidence>
<dbReference type="SMART" id="SM00471">
    <property type="entry name" value="HDc"/>
    <property type="match status" value="1"/>
</dbReference>
<dbReference type="Proteomes" id="UP000288607">
    <property type="component" value="Unassembled WGS sequence"/>
</dbReference>
<dbReference type="GO" id="GO:0016787">
    <property type="term" value="F:hydrolase activity"/>
    <property type="evidence" value="ECO:0007669"/>
    <property type="project" value="UniProtKB-KW"/>
</dbReference>
<sequence>MGGSNMGDMIPSYDDIDDLHRKYAPSQEAYELVYRHCMIVAKMVREICVFRNRLFVQADVLGKDMIQQYTTKAPTRLLDTDKAVVGALLHDIGTYEVIDNDGSNGEPVSFNRDRYILHGLAGYDLLKAEGVDEEIAQFCRNHTGVGITKEMVEQQHLPLPVADYVPRTTEQEIVMYADNFNSKSEPPRFVTAAKAIQRCAKFGEANEQRMRELVGIYGEPKNLKEMAEQYHMVLIDAK</sequence>
<dbReference type="InterPro" id="IPR006674">
    <property type="entry name" value="HD_domain"/>
</dbReference>
<dbReference type="EMBL" id="QXGJ01000005">
    <property type="protein sequence ID" value="RSX50866.1"/>
    <property type="molecule type" value="Genomic_DNA"/>
</dbReference>
<gene>
    <name evidence="2" type="ORF">D2E23_1157</name>
</gene>
<keyword evidence="3" id="KW-1185">Reference proteome</keyword>
<evidence type="ECO:0000313" key="2">
    <source>
        <dbReference type="EMBL" id="RSX50866.1"/>
    </source>
</evidence>